<dbReference type="EMBL" id="BAAATD010000031">
    <property type="protein sequence ID" value="GAA2639923.1"/>
    <property type="molecule type" value="Genomic_DNA"/>
</dbReference>
<name>A0ABN3R035_9ACTN</name>
<proteinExistence type="predicted"/>
<dbReference type="InterPro" id="IPR036890">
    <property type="entry name" value="HATPase_C_sf"/>
</dbReference>
<keyword evidence="4" id="KW-0418">Kinase</keyword>
<dbReference type="CDD" id="cd16917">
    <property type="entry name" value="HATPase_UhpB-NarQ-NarX-like"/>
    <property type="match status" value="1"/>
</dbReference>
<keyword evidence="3" id="KW-0808">Transferase</keyword>
<evidence type="ECO:0000313" key="9">
    <source>
        <dbReference type="Proteomes" id="UP001501509"/>
    </source>
</evidence>
<dbReference type="Proteomes" id="UP001501509">
    <property type="component" value="Unassembled WGS sequence"/>
</dbReference>
<sequence length="117" mass="12478">MAGVRVELELQHVPLPEGVALSTYRIVQEALTNVVKHAAPARCKVSVWADEHEVRIAVSDDGPGTRVLPGGPGPEGGHGLIGMRERVMMYGGDFNAGPRPEGGFAVSVRLPYNPAKR</sequence>
<dbReference type="SUPFAM" id="SSF55874">
    <property type="entry name" value="ATPase domain of HSP90 chaperone/DNA topoisomerase II/histidine kinase"/>
    <property type="match status" value="1"/>
</dbReference>
<dbReference type="Gene3D" id="3.30.565.10">
    <property type="entry name" value="Histidine kinase-like ATPase, C-terminal domain"/>
    <property type="match status" value="1"/>
</dbReference>
<evidence type="ECO:0000256" key="3">
    <source>
        <dbReference type="ARBA" id="ARBA00022679"/>
    </source>
</evidence>
<evidence type="ECO:0000256" key="2">
    <source>
        <dbReference type="ARBA" id="ARBA00012438"/>
    </source>
</evidence>
<evidence type="ECO:0000256" key="5">
    <source>
        <dbReference type="ARBA" id="ARBA00023012"/>
    </source>
</evidence>
<dbReference type="InterPro" id="IPR050482">
    <property type="entry name" value="Sensor_HK_TwoCompSys"/>
</dbReference>
<evidence type="ECO:0000259" key="7">
    <source>
        <dbReference type="Pfam" id="PF02518"/>
    </source>
</evidence>
<dbReference type="PANTHER" id="PTHR24421">
    <property type="entry name" value="NITRATE/NITRITE SENSOR PROTEIN NARX-RELATED"/>
    <property type="match status" value="1"/>
</dbReference>
<dbReference type="InterPro" id="IPR003594">
    <property type="entry name" value="HATPase_dom"/>
</dbReference>
<protein>
    <recommendedName>
        <fullName evidence="2">histidine kinase</fullName>
        <ecNumber evidence="2">2.7.13.3</ecNumber>
    </recommendedName>
</protein>
<accession>A0ABN3R035</accession>
<organism evidence="8 9">
    <name type="scientific">Actinomadura fulvescens</name>
    <dbReference type="NCBI Taxonomy" id="46160"/>
    <lineage>
        <taxon>Bacteria</taxon>
        <taxon>Bacillati</taxon>
        <taxon>Actinomycetota</taxon>
        <taxon>Actinomycetes</taxon>
        <taxon>Streptosporangiales</taxon>
        <taxon>Thermomonosporaceae</taxon>
        <taxon>Actinomadura</taxon>
    </lineage>
</organism>
<gene>
    <name evidence="8" type="ORF">GCM10010411_95340</name>
</gene>
<reference evidence="8 9" key="1">
    <citation type="journal article" date="2019" name="Int. J. Syst. Evol. Microbiol.">
        <title>The Global Catalogue of Microorganisms (GCM) 10K type strain sequencing project: providing services to taxonomists for standard genome sequencing and annotation.</title>
        <authorList>
            <consortium name="The Broad Institute Genomics Platform"/>
            <consortium name="The Broad Institute Genome Sequencing Center for Infectious Disease"/>
            <person name="Wu L."/>
            <person name="Ma J."/>
        </authorList>
    </citation>
    <scope>NUCLEOTIDE SEQUENCE [LARGE SCALE GENOMIC DNA]</scope>
    <source>
        <strain evidence="8 9">JCM 6833</strain>
    </source>
</reference>
<evidence type="ECO:0000256" key="1">
    <source>
        <dbReference type="ARBA" id="ARBA00000085"/>
    </source>
</evidence>
<feature type="region of interest" description="Disordered" evidence="6">
    <location>
        <begin position="59"/>
        <end position="80"/>
    </location>
</feature>
<keyword evidence="9" id="KW-1185">Reference proteome</keyword>
<comment type="caution">
    <text evidence="8">The sequence shown here is derived from an EMBL/GenBank/DDBJ whole genome shotgun (WGS) entry which is preliminary data.</text>
</comment>
<evidence type="ECO:0000313" key="8">
    <source>
        <dbReference type="EMBL" id="GAA2639923.1"/>
    </source>
</evidence>
<evidence type="ECO:0000256" key="4">
    <source>
        <dbReference type="ARBA" id="ARBA00022777"/>
    </source>
</evidence>
<keyword evidence="5" id="KW-0902">Two-component regulatory system</keyword>
<comment type="catalytic activity">
    <reaction evidence="1">
        <text>ATP + protein L-histidine = ADP + protein N-phospho-L-histidine.</text>
        <dbReference type="EC" id="2.7.13.3"/>
    </reaction>
</comment>
<dbReference type="PANTHER" id="PTHR24421:SF10">
    <property type="entry name" value="NITRATE_NITRITE SENSOR PROTEIN NARQ"/>
    <property type="match status" value="1"/>
</dbReference>
<dbReference type="RefSeq" id="WP_344549423.1">
    <property type="nucleotide sequence ID" value="NZ_BAAATD010000031.1"/>
</dbReference>
<dbReference type="Pfam" id="PF02518">
    <property type="entry name" value="HATPase_c"/>
    <property type="match status" value="1"/>
</dbReference>
<dbReference type="EC" id="2.7.13.3" evidence="2"/>
<feature type="domain" description="Histidine kinase/HSP90-like ATPase" evidence="7">
    <location>
        <begin position="21"/>
        <end position="112"/>
    </location>
</feature>
<evidence type="ECO:0000256" key="6">
    <source>
        <dbReference type="SAM" id="MobiDB-lite"/>
    </source>
</evidence>